<dbReference type="PANTHER" id="PTHR34649:SF1">
    <property type="entry name" value="CILIA- AND FLAGELLA-ASSOCIATED PROTEIN 99"/>
    <property type="match status" value="1"/>
</dbReference>
<organism evidence="2 3">
    <name type="scientific">Tetraparma gracilis</name>
    <dbReference type="NCBI Taxonomy" id="2962635"/>
    <lineage>
        <taxon>Eukaryota</taxon>
        <taxon>Sar</taxon>
        <taxon>Stramenopiles</taxon>
        <taxon>Ochrophyta</taxon>
        <taxon>Bolidophyceae</taxon>
        <taxon>Parmales</taxon>
        <taxon>Triparmaceae</taxon>
        <taxon>Tetraparma</taxon>
    </lineage>
</organism>
<reference evidence="2 3" key="1">
    <citation type="journal article" date="2023" name="Commun. Biol.">
        <title>Genome analysis of Parmales, the sister group of diatoms, reveals the evolutionary specialization of diatoms from phago-mixotrophs to photoautotrophs.</title>
        <authorList>
            <person name="Ban H."/>
            <person name="Sato S."/>
            <person name="Yoshikawa S."/>
            <person name="Yamada K."/>
            <person name="Nakamura Y."/>
            <person name="Ichinomiya M."/>
            <person name="Sato N."/>
            <person name="Blanc-Mathieu R."/>
            <person name="Endo H."/>
            <person name="Kuwata A."/>
            <person name="Ogata H."/>
        </authorList>
    </citation>
    <scope>NUCLEOTIDE SEQUENCE [LARGE SCALE GENOMIC DNA]</scope>
</reference>
<evidence type="ECO:0000313" key="2">
    <source>
        <dbReference type="EMBL" id="GMI29436.1"/>
    </source>
</evidence>
<sequence>EWCKHYDVTYVEQELIGKIKKLKPFMMDLKEALLSKAQGLVAAKEEKKAAAGITQLAKKKLTVPKAPNITKPRPRRIPEPMKIENTVKVGPEPTYMDKTSLREIEDTKKSKLEEIKTQTRRKYEDGEGEFRFHETRTNIDKVRREVEEKRAAELQFDASHRKPLPDFKRFNATVKLNAAAILREDALFKKKQEAEAKLIQNYEEELRDSTEYYRWKTEMEEHDNQMKMEQVKLKRMQAVASGQNARDALERQYLDNKAVAELIKEEGSLMSDQLEIEKEANLLMNKQLVKEIREVEEKAPRKAEAKVLRDRQALRLTQKEQLQEAWERKLAEDEIEQAHKMDRIRQLRTQHVHKIEVKVFDPTTSAGLGLLDEMSLVEMGERMKINKQREENEEIEKRKSIVAERAQKQAQLSQRIENITRIREAAKQENMEERRRKKEKEARRVELEERTRAIAQVELAEQLTMRREVRKKEMQELIDEEERRKKNQQFQGAAKHHVEEMHYDQLMKGAEREAKARQETAKKAAMIYEQTKTTARKVVEKEAKDRKMAKAKLYKAKDDEIKDARQHLKTGEKAEVAAKKFKFGETRLKEKEIKAKLVDRNVYADKITNMSLSLAKTHAMKLTRDAADSKRNVASLLMS</sequence>
<feature type="coiled-coil region" evidence="1">
    <location>
        <begin position="385"/>
        <end position="491"/>
    </location>
</feature>
<comment type="caution">
    <text evidence="2">The sequence shown here is derived from an EMBL/GenBank/DDBJ whole genome shotgun (WGS) entry which is preliminary data.</text>
</comment>
<keyword evidence="1" id="KW-0175">Coiled coil</keyword>
<gene>
    <name evidence="2" type="ORF">TeGR_g7849</name>
</gene>
<dbReference type="EMBL" id="BRYB01004335">
    <property type="protein sequence ID" value="GMI29436.1"/>
    <property type="molecule type" value="Genomic_DNA"/>
</dbReference>
<evidence type="ECO:0000313" key="3">
    <source>
        <dbReference type="Proteomes" id="UP001165060"/>
    </source>
</evidence>
<dbReference type="PANTHER" id="PTHR34649">
    <property type="entry name" value="CILIA- AND FLAGELLA-ASSOCIATED PROTEIN 99"/>
    <property type="match status" value="1"/>
</dbReference>
<dbReference type="InterPro" id="IPR039341">
    <property type="entry name" value="CFAP99"/>
</dbReference>
<proteinExistence type="predicted"/>
<evidence type="ECO:0008006" key="4">
    <source>
        <dbReference type="Google" id="ProtNLM"/>
    </source>
</evidence>
<accession>A0ABQ6MN06</accession>
<dbReference type="Proteomes" id="UP001165060">
    <property type="component" value="Unassembled WGS sequence"/>
</dbReference>
<protein>
    <recommendedName>
        <fullName evidence="4">Trichohyalin-plectin-homology domain-containing protein</fullName>
    </recommendedName>
</protein>
<evidence type="ECO:0000256" key="1">
    <source>
        <dbReference type="SAM" id="Coils"/>
    </source>
</evidence>
<keyword evidence="3" id="KW-1185">Reference proteome</keyword>
<name>A0ABQ6MN06_9STRA</name>
<feature type="non-terminal residue" evidence="2">
    <location>
        <position position="1"/>
    </location>
</feature>